<evidence type="ECO:0000256" key="1">
    <source>
        <dbReference type="SAM" id="Phobius"/>
    </source>
</evidence>
<evidence type="ECO:0000313" key="2">
    <source>
        <dbReference type="EMBL" id="CAI2765702.1"/>
    </source>
</evidence>
<dbReference type="AlphaFoldDB" id="A0A9W4X1Z0"/>
<organism evidence="2 3">
    <name type="scientific">Flavobacterium collinsii</name>
    <dbReference type="NCBI Taxonomy" id="1114861"/>
    <lineage>
        <taxon>Bacteria</taxon>
        <taxon>Pseudomonadati</taxon>
        <taxon>Bacteroidota</taxon>
        <taxon>Flavobacteriia</taxon>
        <taxon>Flavobacteriales</taxon>
        <taxon>Flavobacteriaceae</taxon>
        <taxon>Flavobacterium</taxon>
    </lineage>
</organism>
<keyword evidence="1" id="KW-0812">Transmembrane</keyword>
<protein>
    <recommendedName>
        <fullName evidence="4">Cytochrome oxidase complex assembly protein 1</fullName>
    </recommendedName>
</protein>
<keyword evidence="1" id="KW-0472">Membrane</keyword>
<dbReference type="Pfam" id="PF08695">
    <property type="entry name" value="Coa1"/>
    <property type="match status" value="1"/>
</dbReference>
<proteinExistence type="predicted"/>
<keyword evidence="1" id="KW-1133">Transmembrane helix</keyword>
<dbReference type="InterPro" id="IPR014807">
    <property type="entry name" value="Coa1"/>
</dbReference>
<gene>
    <name evidence="2" type="ORF">TRV642_0660</name>
</gene>
<dbReference type="Proteomes" id="UP001152749">
    <property type="component" value="Chromosome"/>
</dbReference>
<sequence length="148" mass="16920">MENDLIEKENWLKRNWKWLLPIILIAVLFLIGTLAASTSKENITDIAQAYSDNLLFEQAIEKANKNPNVLENVGKIEPIDQLAILEGNILYSNNHNTVRLSVRINGAKRKGKLDLSAIKKGTEWKYQKITVRTKNPENEIIVLEEPQK</sequence>
<feature type="transmembrane region" description="Helical" evidence="1">
    <location>
        <begin position="18"/>
        <end position="36"/>
    </location>
</feature>
<accession>A0A9W4X1Z0</accession>
<evidence type="ECO:0008006" key="4">
    <source>
        <dbReference type="Google" id="ProtNLM"/>
    </source>
</evidence>
<dbReference type="RefSeq" id="WP_263362103.1">
    <property type="nucleotide sequence ID" value="NZ_OX336425.1"/>
</dbReference>
<name>A0A9W4X1Z0_9FLAO</name>
<evidence type="ECO:0000313" key="3">
    <source>
        <dbReference type="Proteomes" id="UP001152749"/>
    </source>
</evidence>
<dbReference type="KEGG" id="fcs:TRV642_0660"/>
<reference evidence="2" key="1">
    <citation type="submission" date="2022-09" db="EMBL/GenBank/DDBJ databases">
        <authorList>
            <person name="Duchaud E."/>
        </authorList>
    </citation>
    <scope>NUCLEOTIDE SEQUENCE</scope>
    <source>
        <strain evidence="2">TRV642</strain>
    </source>
</reference>
<dbReference type="EMBL" id="OX336425">
    <property type="protein sequence ID" value="CAI2765702.1"/>
    <property type="molecule type" value="Genomic_DNA"/>
</dbReference>